<keyword evidence="5" id="KW-0540">Nuclease</keyword>
<dbReference type="InterPro" id="IPR002156">
    <property type="entry name" value="RNaseH_domain"/>
</dbReference>
<evidence type="ECO:0000256" key="1">
    <source>
        <dbReference type="ARBA" id="ARBA00000077"/>
    </source>
</evidence>
<reference evidence="10 11" key="1">
    <citation type="journal article" date="2016" name="Genome Announc.">
        <title>Complete Genome Sequences of Aerococcus christensenii CCUG 28831T, Aerococcus sanguinicola CCUG 43001T, Aerococcus urinae CCUG 36881T, Aerococcus urinaeequi CCUG 28094T, Aerococcus urinaehominis CCUG 42038 BT, and Aerococcus viridans CCUG 4311T.</title>
        <authorList>
            <person name="Carkaci D."/>
            <person name="Dargis R."/>
            <person name="Nielsen X.C."/>
            <person name="Skovgaard O."/>
            <person name="Fuursted K."/>
            <person name="Christensen J.J."/>
        </authorList>
    </citation>
    <scope>NUCLEOTIDE SEQUENCE [LARGE SCALE GENOMIC DNA]</scope>
    <source>
        <strain evidence="10 11">CCUG42038B</strain>
    </source>
</reference>
<keyword evidence="8" id="KW-0378">Hydrolase</keyword>
<dbReference type="Pfam" id="PF00075">
    <property type="entry name" value="RNase_H"/>
    <property type="match status" value="1"/>
</dbReference>
<evidence type="ECO:0000256" key="6">
    <source>
        <dbReference type="ARBA" id="ARBA00022723"/>
    </source>
</evidence>
<dbReference type="SUPFAM" id="SSF53098">
    <property type="entry name" value="Ribonuclease H-like"/>
    <property type="match status" value="1"/>
</dbReference>
<dbReference type="GO" id="GO:0003676">
    <property type="term" value="F:nucleic acid binding"/>
    <property type="evidence" value="ECO:0007669"/>
    <property type="project" value="InterPro"/>
</dbReference>
<dbReference type="EMBL" id="CP014163">
    <property type="protein sequence ID" value="AMB98841.1"/>
    <property type="molecule type" value="Genomic_DNA"/>
</dbReference>
<accession>A0A109RGP9</accession>
<dbReference type="InterPro" id="IPR050092">
    <property type="entry name" value="RNase_H"/>
</dbReference>
<keyword evidence="11" id="KW-1185">Reference proteome</keyword>
<reference evidence="11" key="2">
    <citation type="submission" date="2016-01" db="EMBL/GenBank/DDBJ databases">
        <title>Six Aerococcus type strain genome sequencing and assembly using PacBio and Illumina Hiseq.</title>
        <authorList>
            <person name="Carkaci D."/>
            <person name="Dargis R."/>
            <person name="Nielsen X.C."/>
            <person name="Skovgaard O."/>
            <person name="Fuursted K."/>
            <person name="Christensen J.J."/>
        </authorList>
    </citation>
    <scope>NUCLEOTIDE SEQUENCE [LARGE SCALE GENOMIC DNA]</scope>
    <source>
        <strain evidence="11">CCUG42038B</strain>
    </source>
</reference>
<evidence type="ECO:0000256" key="8">
    <source>
        <dbReference type="ARBA" id="ARBA00022801"/>
    </source>
</evidence>
<evidence type="ECO:0000256" key="7">
    <source>
        <dbReference type="ARBA" id="ARBA00022759"/>
    </source>
</evidence>
<dbReference type="InterPro" id="IPR012337">
    <property type="entry name" value="RNaseH-like_sf"/>
</dbReference>
<dbReference type="FunFam" id="3.40.970.10:FF:000001">
    <property type="entry name" value="Ribonuclease H1"/>
    <property type="match status" value="1"/>
</dbReference>
<evidence type="ECO:0000256" key="5">
    <source>
        <dbReference type="ARBA" id="ARBA00022722"/>
    </source>
</evidence>
<comment type="catalytic activity">
    <reaction evidence="1">
        <text>Endonucleolytic cleavage to 5'-phosphomonoester.</text>
        <dbReference type="EC" id="3.1.26.4"/>
    </reaction>
</comment>
<dbReference type="InterPro" id="IPR011320">
    <property type="entry name" value="RNase_H1_N"/>
</dbReference>
<gene>
    <name evidence="10" type="ORF">AWM75_02015</name>
</gene>
<dbReference type="InterPro" id="IPR037056">
    <property type="entry name" value="RNase_H1_N_sf"/>
</dbReference>
<dbReference type="OrthoDB" id="9811552at2"/>
<dbReference type="InterPro" id="IPR036397">
    <property type="entry name" value="RNaseH_sf"/>
</dbReference>
<organism evidence="10 11">
    <name type="scientific">Aerococcus urinaehominis</name>
    <dbReference type="NCBI Taxonomy" id="128944"/>
    <lineage>
        <taxon>Bacteria</taxon>
        <taxon>Bacillati</taxon>
        <taxon>Bacillota</taxon>
        <taxon>Bacilli</taxon>
        <taxon>Lactobacillales</taxon>
        <taxon>Aerococcaceae</taxon>
        <taxon>Aerococcus</taxon>
    </lineage>
</organism>
<dbReference type="PROSITE" id="PS50879">
    <property type="entry name" value="RNASE_H_1"/>
    <property type="match status" value="1"/>
</dbReference>
<dbReference type="Gene3D" id="3.40.970.10">
    <property type="entry name" value="Ribonuclease H1, N-terminal domain"/>
    <property type="match status" value="1"/>
</dbReference>
<evidence type="ECO:0000256" key="2">
    <source>
        <dbReference type="ARBA" id="ARBA00001946"/>
    </source>
</evidence>
<dbReference type="PANTHER" id="PTHR10642">
    <property type="entry name" value="RIBONUCLEASE H1"/>
    <property type="match status" value="1"/>
</dbReference>
<evidence type="ECO:0000256" key="9">
    <source>
        <dbReference type="ARBA" id="ARBA00022842"/>
    </source>
</evidence>
<protein>
    <recommendedName>
        <fullName evidence="4">ribonuclease H</fullName>
        <ecNumber evidence="4">3.1.26.4</ecNumber>
    </recommendedName>
</protein>
<evidence type="ECO:0000313" key="11">
    <source>
        <dbReference type="Proteomes" id="UP000062260"/>
    </source>
</evidence>
<dbReference type="AlphaFoldDB" id="A0A109RGP9"/>
<evidence type="ECO:0000256" key="3">
    <source>
        <dbReference type="ARBA" id="ARBA00005300"/>
    </source>
</evidence>
<evidence type="ECO:0000313" key="10">
    <source>
        <dbReference type="EMBL" id="AMB98841.1"/>
    </source>
</evidence>
<dbReference type="SUPFAM" id="SSF55658">
    <property type="entry name" value="L9 N-domain-like"/>
    <property type="match status" value="1"/>
</dbReference>
<comment type="cofactor">
    <cofactor evidence="2">
        <name>Mg(2+)</name>
        <dbReference type="ChEBI" id="CHEBI:18420"/>
    </cofactor>
</comment>
<proteinExistence type="inferred from homology"/>
<dbReference type="GO" id="GO:0046872">
    <property type="term" value="F:metal ion binding"/>
    <property type="evidence" value="ECO:0007669"/>
    <property type="project" value="UniProtKB-KW"/>
</dbReference>
<dbReference type="STRING" id="128944.AWM75_02015"/>
<name>A0A109RGP9_9LACT</name>
<keyword evidence="6" id="KW-0479">Metal-binding</keyword>
<dbReference type="GO" id="GO:0043137">
    <property type="term" value="P:DNA replication, removal of RNA primer"/>
    <property type="evidence" value="ECO:0007669"/>
    <property type="project" value="TreeGrafter"/>
</dbReference>
<dbReference type="Gene3D" id="3.30.420.10">
    <property type="entry name" value="Ribonuclease H-like superfamily/Ribonuclease H"/>
    <property type="match status" value="1"/>
</dbReference>
<comment type="similarity">
    <text evidence="3">Belongs to the RNase H family.</text>
</comment>
<dbReference type="InterPro" id="IPR009027">
    <property type="entry name" value="Ribosomal_bL9/RNase_H1_N"/>
</dbReference>
<dbReference type="EC" id="3.1.26.4" evidence="4"/>
<dbReference type="Proteomes" id="UP000062260">
    <property type="component" value="Chromosome"/>
</dbReference>
<dbReference type="CDD" id="cd09277">
    <property type="entry name" value="RNase_HI_bacteria_like"/>
    <property type="match status" value="1"/>
</dbReference>
<dbReference type="Pfam" id="PF01693">
    <property type="entry name" value="Cauli_VI"/>
    <property type="match status" value="1"/>
</dbReference>
<dbReference type="KEGG" id="auh:AWM75_02015"/>
<dbReference type="GO" id="GO:0004523">
    <property type="term" value="F:RNA-DNA hybrid ribonuclease activity"/>
    <property type="evidence" value="ECO:0007669"/>
    <property type="project" value="UniProtKB-EC"/>
</dbReference>
<evidence type="ECO:0000256" key="4">
    <source>
        <dbReference type="ARBA" id="ARBA00012180"/>
    </source>
</evidence>
<keyword evidence="9" id="KW-0460">Magnesium</keyword>
<dbReference type="PANTHER" id="PTHR10642:SF26">
    <property type="entry name" value="RIBONUCLEASE H1"/>
    <property type="match status" value="1"/>
</dbReference>
<sequence length="207" mass="23111">MAKYYAVRRGRKPGIYRTWDQAKAQVQGYSQAEFKSFTDPDQAQAFMAGGSNRLGSSPGNEEADKGQEMTVYVDGSYDAQSGYYGYGGVVFFQGQKQIYKGSQNKPGLQDMRNVAGEIIGAMQAVKLAKQAGAKSLAIYYDYQGISKWTLEEWQAKNPYTQAYRDYMQAASQDLAISFHKVQAHTGDQYNEEADRLAKLAIRQALKN</sequence>
<dbReference type="RefSeq" id="WP_067977616.1">
    <property type="nucleotide sequence ID" value="NZ_CP014163.1"/>
</dbReference>
<keyword evidence="7" id="KW-0255">Endonuclease</keyword>